<dbReference type="PRINTS" id="PR01008">
    <property type="entry name" value="FLGLRINGFLGH"/>
</dbReference>
<evidence type="ECO:0000256" key="9">
    <source>
        <dbReference type="ARBA" id="ARBA00023288"/>
    </source>
</evidence>
<evidence type="ECO:0000256" key="4">
    <source>
        <dbReference type="ARBA" id="ARBA00011439"/>
    </source>
</evidence>
<gene>
    <name evidence="10" type="primary">flgH</name>
    <name evidence="12" type="ORF">C41B8_07032</name>
</gene>
<dbReference type="PANTHER" id="PTHR34933">
    <property type="entry name" value="FLAGELLAR L-RING PROTEIN"/>
    <property type="match status" value="1"/>
</dbReference>
<proteinExistence type="inferred from homology"/>
<reference evidence="12 13" key="1">
    <citation type="submission" date="2013-03" db="EMBL/GenBank/DDBJ databases">
        <title>Salinisphaera hydrothermalis C41B8 Genome Sequencing.</title>
        <authorList>
            <person name="Li C."/>
            <person name="Lai Q."/>
            <person name="Shao Z."/>
        </authorList>
    </citation>
    <scope>NUCLEOTIDE SEQUENCE [LARGE SCALE GENOMIC DNA]</scope>
    <source>
        <strain evidence="12 13">C41B8</strain>
    </source>
</reference>
<dbReference type="Pfam" id="PF02107">
    <property type="entry name" value="FlgH"/>
    <property type="match status" value="1"/>
</dbReference>
<dbReference type="RefSeq" id="WP_353214548.1">
    <property type="nucleotide sequence ID" value="NZ_APNK01000007.1"/>
</dbReference>
<evidence type="ECO:0000256" key="6">
    <source>
        <dbReference type="ARBA" id="ARBA00023136"/>
    </source>
</evidence>
<dbReference type="GO" id="GO:0071973">
    <property type="term" value="P:bacterial-type flagellum-dependent cell motility"/>
    <property type="evidence" value="ECO:0007669"/>
    <property type="project" value="InterPro"/>
</dbReference>
<comment type="subcellular location">
    <subcellularLocation>
        <location evidence="10">Cell outer membrane</location>
        <topology evidence="10">Lipid-anchor</topology>
    </subcellularLocation>
    <subcellularLocation>
        <location evidence="10">Bacterial flagellum basal body</location>
    </subcellularLocation>
    <subcellularLocation>
        <location evidence="2">Membrane</location>
        <topology evidence="2">Lipid-anchor</topology>
    </subcellularLocation>
</comment>
<comment type="subunit">
    <text evidence="4 10">The basal body constitutes a major portion of the flagellar organelle and consists of four rings (L,P,S, and M) mounted on a central rod.</text>
</comment>
<keyword evidence="7" id="KW-0564">Palmitate</keyword>
<dbReference type="HAMAP" id="MF_00415">
    <property type="entry name" value="FlgH"/>
    <property type="match status" value="1"/>
</dbReference>
<keyword evidence="10" id="KW-0998">Cell outer membrane</keyword>
<keyword evidence="12" id="KW-0966">Cell projection</keyword>
<organism evidence="12 13">
    <name type="scientific">Salinisphaera hydrothermalis (strain C41B8)</name>
    <dbReference type="NCBI Taxonomy" id="1304275"/>
    <lineage>
        <taxon>Bacteria</taxon>
        <taxon>Pseudomonadati</taxon>
        <taxon>Pseudomonadota</taxon>
        <taxon>Gammaproteobacteria</taxon>
        <taxon>Salinisphaerales</taxon>
        <taxon>Salinisphaeraceae</taxon>
        <taxon>Salinisphaera</taxon>
    </lineage>
</organism>
<comment type="caution">
    <text evidence="12">The sequence shown here is derived from an EMBL/GenBank/DDBJ whole genome shotgun (WGS) entry which is preliminary data.</text>
</comment>
<keyword evidence="5 10" id="KW-0732">Signal</keyword>
<dbReference type="InterPro" id="IPR000527">
    <property type="entry name" value="Flag_Lring"/>
</dbReference>
<evidence type="ECO:0000256" key="8">
    <source>
        <dbReference type="ARBA" id="ARBA00023143"/>
    </source>
</evidence>
<dbReference type="AlphaFoldDB" id="A0A084IMU5"/>
<keyword evidence="9 10" id="KW-0449">Lipoprotein</keyword>
<dbReference type="PATRIC" id="fig|1304275.5.peg.1438"/>
<evidence type="ECO:0000256" key="7">
    <source>
        <dbReference type="ARBA" id="ARBA00023139"/>
    </source>
</evidence>
<evidence type="ECO:0000313" key="13">
    <source>
        <dbReference type="Proteomes" id="UP000028302"/>
    </source>
</evidence>
<keyword evidence="12" id="KW-0282">Flagellum</keyword>
<dbReference type="STRING" id="1304275.C41B8_07032"/>
<dbReference type="GO" id="GO:0003774">
    <property type="term" value="F:cytoskeletal motor activity"/>
    <property type="evidence" value="ECO:0007669"/>
    <property type="project" value="InterPro"/>
</dbReference>
<keyword evidence="8 10" id="KW-0975">Bacterial flagellum</keyword>
<protein>
    <recommendedName>
        <fullName evidence="10">Flagellar L-ring protein</fullName>
    </recommendedName>
    <alternativeName>
        <fullName evidence="10">Basal body L-ring protein</fullName>
    </alternativeName>
</protein>
<dbReference type="GO" id="GO:0009427">
    <property type="term" value="C:bacterial-type flagellum basal body, distal rod, L ring"/>
    <property type="evidence" value="ECO:0007669"/>
    <property type="project" value="InterPro"/>
</dbReference>
<evidence type="ECO:0000256" key="2">
    <source>
        <dbReference type="ARBA" id="ARBA00004635"/>
    </source>
</evidence>
<evidence type="ECO:0000256" key="3">
    <source>
        <dbReference type="ARBA" id="ARBA00006929"/>
    </source>
</evidence>
<feature type="region of interest" description="Disordered" evidence="11">
    <location>
        <begin position="40"/>
        <end position="63"/>
    </location>
</feature>
<keyword evidence="6 10" id="KW-0472">Membrane</keyword>
<comment type="function">
    <text evidence="1 10">Assembles around the rod to form the L-ring and probably protects the motor/basal body from shearing forces during rotation.</text>
</comment>
<accession>A0A084IMU5</accession>
<comment type="similarity">
    <text evidence="3 10">Belongs to the FlgH family.</text>
</comment>
<dbReference type="GO" id="GO:0009279">
    <property type="term" value="C:cell outer membrane"/>
    <property type="evidence" value="ECO:0007669"/>
    <property type="project" value="UniProtKB-SubCell"/>
</dbReference>
<dbReference type="PANTHER" id="PTHR34933:SF3">
    <property type="entry name" value="FLAGELLAR L-RING PROTEIN"/>
    <property type="match status" value="1"/>
</dbReference>
<evidence type="ECO:0000313" key="12">
    <source>
        <dbReference type="EMBL" id="KEZ78029.1"/>
    </source>
</evidence>
<name>A0A084IMU5_SALHC</name>
<keyword evidence="12" id="KW-0969">Cilium</keyword>
<dbReference type="Proteomes" id="UP000028302">
    <property type="component" value="Unassembled WGS sequence"/>
</dbReference>
<keyword evidence="13" id="KW-1185">Reference proteome</keyword>
<evidence type="ECO:0000256" key="1">
    <source>
        <dbReference type="ARBA" id="ARBA00002591"/>
    </source>
</evidence>
<dbReference type="eggNOG" id="COG2063">
    <property type="taxonomic scope" value="Bacteria"/>
</dbReference>
<dbReference type="EMBL" id="APNK01000007">
    <property type="protein sequence ID" value="KEZ78029.1"/>
    <property type="molecule type" value="Genomic_DNA"/>
</dbReference>
<evidence type="ECO:0000256" key="11">
    <source>
        <dbReference type="SAM" id="MobiDB-lite"/>
    </source>
</evidence>
<sequence>MRRSFSYSAPGRAAMVRPVLGMVMIAVLAGCAQLPRHNIVTGPTTAQPQPPPKPASNGSIFESSYNKPLFEDRRPRRVGDILTVVFNENLSATKSSAAKANRKGSIGFNPASVPEALGKWLTKQKTDLSGSNDFQGSGNANASNTFTGKITVTVMQVLPNGNLKVAGEKRIGINQGTEYVLFSGVVNPRMIDADSTITSTQVANERLEYYGDGYINEAEHMGWLQRALLNISPL</sequence>
<evidence type="ECO:0000256" key="10">
    <source>
        <dbReference type="HAMAP-Rule" id="MF_00415"/>
    </source>
</evidence>
<dbReference type="PROSITE" id="PS51257">
    <property type="entry name" value="PROKAR_LIPOPROTEIN"/>
    <property type="match status" value="1"/>
</dbReference>
<evidence type="ECO:0000256" key="5">
    <source>
        <dbReference type="ARBA" id="ARBA00022729"/>
    </source>
</evidence>